<feature type="non-terminal residue" evidence="7">
    <location>
        <position position="198"/>
    </location>
</feature>
<keyword evidence="2" id="KW-0285">Flavoprotein</keyword>
<dbReference type="InterPro" id="IPR019576">
    <property type="entry name" value="Pyridoxamine_oxidase_dimer_C"/>
</dbReference>
<comment type="cofactor">
    <cofactor evidence="1">
        <name>FMN</name>
        <dbReference type="ChEBI" id="CHEBI:58210"/>
    </cofactor>
</comment>
<keyword evidence="3" id="KW-0288">FMN</keyword>
<evidence type="ECO:0000259" key="6">
    <source>
        <dbReference type="Pfam" id="PF10590"/>
    </source>
</evidence>
<evidence type="ECO:0000259" key="5">
    <source>
        <dbReference type="Pfam" id="PF01243"/>
    </source>
</evidence>
<evidence type="ECO:0000256" key="1">
    <source>
        <dbReference type="ARBA" id="ARBA00001917"/>
    </source>
</evidence>
<dbReference type="GO" id="GO:0004733">
    <property type="term" value="F:pyridoxamine phosphate oxidase activity"/>
    <property type="evidence" value="ECO:0007669"/>
    <property type="project" value="InterPro"/>
</dbReference>
<evidence type="ECO:0000256" key="3">
    <source>
        <dbReference type="ARBA" id="ARBA00022643"/>
    </source>
</evidence>
<dbReference type="InterPro" id="IPR012349">
    <property type="entry name" value="Split_barrel_FMN-bd"/>
</dbReference>
<protein>
    <recommendedName>
        <fullName evidence="8">Pyridoxamine 5'-phosphate oxidase putative domain-containing protein</fullName>
    </recommendedName>
</protein>
<feature type="non-terminal residue" evidence="7">
    <location>
        <position position="1"/>
    </location>
</feature>
<evidence type="ECO:0000313" key="7">
    <source>
        <dbReference type="EMBL" id="SUZ91352.1"/>
    </source>
</evidence>
<dbReference type="NCBIfam" id="NF004231">
    <property type="entry name" value="PRK05679.1"/>
    <property type="match status" value="1"/>
</dbReference>
<dbReference type="NCBIfam" id="TIGR00558">
    <property type="entry name" value="pdxH"/>
    <property type="match status" value="1"/>
</dbReference>
<name>A0A381RHR4_9ZZZZ</name>
<dbReference type="Gene3D" id="2.30.110.10">
    <property type="entry name" value="Electron Transport, Fmn-binding Protein, Chain A"/>
    <property type="match status" value="1"/>
</dbReference>
<organism evidence="7">
    <name type="scientific">marine metagenome</name>
    <dbReference type="NCBI Taxonomy" id="408172"/>
    <lineage>
        <taxon>unclassified sequences</taxon>
        <taxon>metagenomes</taxon>
        <taxon>ecological metagenomes</taxon>
    </lineage>
</organism>
<dbReference type="InterPro" id="IPR011576">
    <property type="entry name" value="Pyridox_Oxase_N"/>
</dbReference>
<reference evidence="7" key="1">
    <citation type="submission" date="2018-05" db="EMBL/GenBank/DDBJ databases">
        <authorList>
            <person name="Lanie J.A."/>
            <person name="Ng W.-L."/>
            <person name="Kazmierczak K.M."/>
            <person name="Andrzejewski T.M."/>
            <person name="Davidsen T.M."/>
            <person name="Wayne K.J."/>
            <person name="Tettelin H."/>
            <person name="Glass J.I."/>
            <person name="Rusch D."/>
            <person name="Podicherti R."/>
            <person name="Tsui H.-C.T."/>
            <person name="Winkler M.E."/>
        </authorList>
    </citation>
    <scope>NUCLEOTIDE SEQUENCE</scope>
</reference>
<dbReference type="SUPFAM" id="SSF50475">
    <property type="entry name" value="FMN-binding split barrel"/>
    <property type="match status" value="1"/>
</dbReference>
<feature type="domain" description="Pyridoxamine 5'-phosphate oxidase N-terminal" evidence="5">
    <location>
        <begin position="36"/>
        <end position="155"/>
    </location>
</feature>
<evidence type="ECO:0008006" key="8">
    <source>
        <dbReference type="Google" id="ProtNLM"/>
    </source>
</evidence>
<dbReference type="EMBL" id="UINC01001968">
    <property type="protein sequence ID" value="SUZ91352.1"/>
    <property type="molecule type" value="Genomic_DNA"/>
</dbReference>
<proteinExistence type="predicted"/>
<gene>
    <name evidence="7" type="ORF">METZ01_LOCUS44206</name>
</gene>
<dbReference type="GO" id="GO:0008615">
    <property type="term" value="P:pyridoxine biosynthetic process"/>
    <property type="evidence" value="ECO:0007669"/>
    <property type="project" value="InterPro"/>
</dbReference>
<dbReference type="PIRSF" id="PIRSF000190">
    <property type="entry name" value="Pyd_amn-ph_oxd"/>
    <property type="match status" value="1"/>
</dbReference>
<dbReference type="Pfam" id="PF01243">
    <property type="entry name" value="PNPOx_N"/>
    <property type="match status" value="1"/>
</dbReference>
<evidence type="ECO:0000256" key="2">
    <source>
        <dbReference type="ARBA" id="ARBA00022630"/>
    </source>
</evidence>
<accession>A0A381RHR4</accession>
<keyword evidence="4" id="KW-0560">Oxidoreductase</keyword>
<dbReference type="PANTHER" id="PTHR10851:SF0">
    <property type="entry name" value="PYRIDOXINE-5'-PHOSPHATE OXIDASE"/>
    <property type="match status" value="1"/>
</dbReference>
<feature type="domain" description="Pyridoxine 5'-phosphate oxidase dimerisation C-terminal" evidence="6">
    <location>
        <begin position="170"/>
        <end position="197"/>
    </location>
</feature>
<dbReference type="PANTHER" id="PTHR10851">
    <property type="entry name" value="PYRIDOXINE-5-PHOSPHATE OXIDASE"/>
    <property type="match status" value="1"/>
</dbReference>
<dbReference type="AlphaFoldDB" id="A0A381RHR4"/>
<dbReference type="GO" id="GO:0010181">
    <property type="term" value="F:FMN binding"/>
    <property type="evidence" value="ECO:0007669"/>
    <property type="project" value="InterPro"/>
</dbReference>
<dbReference type="Pfam" id="PF10590">
    <property type="entry name" value="PNP_phzG_C"/>
    <property type="match status" value="1"/>
</dbReference>
<evidence type="ECO:0000256" key="4">
    <source>
        <dbReference type="ARBA" id="ARBA00023002"/>
    </source>
</evidence>
<sequence>MNQKNGQNSLGLDVCFEDSANPIDLFKKWFAAAEKSETNDPNAFSLGTATSDGRPSIRMVLLKGLSNDGFVFYSNFNSRKGNDLKKNPKASMCFYWESLKRQVCIAGEVSVIDSKEADEYYNSRSYESRIGAWASSQSDVMKNRDEFIKKIKEFKIKYPDKNKVPRPPYWSGWRLKPEQIEFWLKIENRIHQRLNYRN</sequence>
<dbReference type="InterPro" id="IPR000659">
    <property type="entry name" value="Pyridox_Oxase"/>
</dbReference>